<organism evidence="4 5">
    <name type="scientific">Hexamita inflata</name>
    <dbReference type="NCBI Taxonomy" id="28002"/>
    <lineage>
        <taxon>Eukaryota</taxon>
        <taxon>Metamonada</taxon>
        <taxon>Diplomonadida</taxon>
        <taxon>Hexamitidae</taxon>
        <taxon>Hexamitinae</taxon>
        <taxon>Hexamita</taxon>
    </lineage>
</organism>
<dbReference type="InterPro" id="IPR002110">
    <property type="entry name" value="Ankyrin_rpt"/>
</dbReference>
<dbReference type="SUPFAM" id="SSF48403">
    <property type="entry name" value="Ankyrin repeat"/>
    <property type="match status" value="1"/>
</dbReference>
<sequence length="197" mass="22645">MNIFSRDQKVEELSAYQQLFINAVSRDDIRQVSDILLKYKPQEFSISPLHIAVSHNNVEMLKLLLQLEIFDVNFMEHGQSLLHKLAHSTSDTTEMCRMLLASQLDLNLQNDMGQTAFHIAVIQNNQKMIQFLTEVNADKTIKDKLGRTVAYYLGQEQFTFVLQKQIGSYHPGKKVKGVKILQKGGKKKKVEPKKEKK</sequence>
<evidence type="ECO:0000256" key="1">
    <source>
        <dbReference type="ARBA" id="ARBA00022737"/>
    </source>
</evidence>
<name>A0ABP1JXB5_9EUKA</name>
<evidence type="ECO:0000256" key="2">
    <source>
        <dbReference type="ARBA" id="ARBA00023043"/>
    </source>
</evidence>
<dbReference type="Proteomes" id="UP001642409">
    <property type="component" value="Unassembled WGS sequence"/>
</dbReference>
<feature type="repeat" description="ANK" evidence="3">
    <location>
        <begin position="44"/>
        <end position="66"/>
    </location>
</feature>
<keyword evidence="5" id="KW-1185">Reference proteome</keyword>
<feature type="repeat" description="ANK" evidence="3">
    <location>
        <begin position="112"/>
        <end position="144"/>
    </location>
</feature>
<dbReference type="PANTHER" id="PTHR24198">
    <property type="entry name" value="ANKYRIN REPEAT AND PROTEIN KINASE DOMAIN-CONTAINING PROTEIN"/>
    <property type="match status" value="1"/>
</dbReference>
<dbReference type="Pfam" id="PF00023">
    <property type="entry name" value="Ank"/>
    <property type="match status" value="1"/>
</dbReference>
<dbReference type="PANTHER" id="PTHR24198:SF165">
    <property type="entry name" value="ANKYRIN REPEAT-CONTAINING PROTEIN-RELATED"/>
    <property type="match status" value="1"/>
</dbReference>
<evidence type="ECO:0000256" key="3">
    <source>
        <dbReference type="PROSITE-ProRule" id="PRU00023"/>
    </source>
</evidence>
<dbReference type="InterPro" id="IPR036770">
    <property type="entry name" value="Ankyrin_rpt-contain_sf"/>
</dbReference>
<gene>
    <name evidence="4" type="ORF">HINF_LOCUS42894</name>
</gene>
<keyword evidence="2 3" id="KW-0040">ANK repeat</keyword>
<comment type="caution">
    <text evidence="4">The sequence shown here is derived from an EMBL/GenBank/DDBJ whole genome shotgun (WGS) entry which is preliminary data.</text>
</comment>
<keyword evidence="1" id="KW-0677">Repeat</keyword>
<dbReference type="PROSITE" id="PS50088">
    <property type="entry name" value="ANK_REPEAT"/>
    <property type="match status" value="2"/>
</dbReference>
<dbReference type="SMART" id="SM00248">
    <property type="entry name" value="ANK"/>
    <property type="match status" value="3"/>
</dbReference>
<dbReference type="PROSITE" id="PS50297">
    <property type="entry name" value="ANK_REP_REGION"/>
    <property type="match status" value="2"/>
</dbReference>
<dbReference type="Gene3D" id="1.25.40.20">
    <property type="entry name" value="Ankyrin repeat-containing domain"/>
    <property type="match status" value="1"/>
</dbReference>
<reference evidence="4 5" key="1">
    <citation type="submission" date="2024-07" db="EMBL/GenBank/DDBJ databases">
        <authorList>
            <person name="Akdeniz Z."/>
        </authorList>
    </citation>
    <scope>NUCLEOTIDE SEQUENCE [LARGE SCALE GENOMIC DNA]</scope>
</reference>
<accession>A0ABP1JXB5</accession>
<protein>
    <submittedName>
        <fullName evidence="4">GA_binding protein beta-1 chain</fullName>
    </submittedName>
</protein>
<evidence type="ECO:0000313" key="5">
    <source>
        <dbReference type="Proteomes" id="UP001642409"/>
    </source>
</evidence>
<dbReference type="Pfam" id="PF12796">
    <property type="entry name" value="Ank_2"/>
    <property type="match status" value="1"/>
</dbReference>
<evidence type="ECO:0000313" key="4">
    <source>
        <dbReference type="EMBL" id="CAL6048866.1"/>
    </source>
</evidence>
<dbReference type="EMBL" id="CAXDID020000177">
    <property type="protein sequence ID" value="CAL6048866.1"/>
    <property type="molecule type" value="Genomic_DNA"/>
</dbReference>
<proteinExistence type="predicted"/>